<name>D0CG68_ACIB2</name>
<dbReference type="EMBL" id="GG704586">
    <property type="protein sequence ID" value="EEX01673.1"/>
    <property type="molecule type" value="Genomic_DNA"/>
</dbReference>
<dbReference type="Proteomes" id="UP000005740">
    <property type="component" value="Unassembled WGS sequence"/>
</dbReference>
<protein>
    <submittedName>
        <fullName evidence="1">Uncharacterized protein</fullName>
    </submittedName>
</protein>
<organism evidence="1 2">
    <name type="scientific">Acinetobacter baumannii (strain ATCC 19606 / DSM 30007 / JCM 6841 / CCUG 19606 / CIP 70.34 / NBRC 109757 / NCIMB 12457 / NCTC 12156 / 81)</name>
    <dbReference type="NCBI Taxonomy" id="575584"/>
    <lineage>
        <taxon>Bacteria</taxon>
        <taxon>Pseudomonadati</taxon>
        <taxon>Pseudomonadota</taxon>
        <taxon>Gammaproteobacteria</taxon>
        <taxon>Moraxellales</taxon>
        <taxon>Moraxellaceae</taxon>
        <taxon>Acinetobacter</taxon>
        <taxon>Acinetobacter calcoaceticus/baumannii complex</taxon>
    </lineage>
</organism>
<dbReference type="AlphaFoldDB" id="D0CG68"/>
<gene>
    <name evidence="1" type="ORF">HMPREF0010_03748</name>
</gene>
<evidence type="ECO:0000313" key="1">
    <source>
        <dbReference type="EMBL" id="EEX01673.1"/>
    </source>
</evidence>
<evidence type="ECO:0000313" key="2">
    <source>
        <dbReference type="Proteomes" id="UP000005740"/>
    </source>
</evidence>
<reference evidence="2" key="1">
    <citation type="journal article" date="2012" name="PLoS ONE">
        <title>The success of Acinetobacter species; genetic, metabolic and virulence attributes.</title>
        <authorList>
            <person name="Peleg A.Y."/>
            <person name="de Breij A."/>
            <person name="Adams M.D."/>
            <person name="Cerqueira G.M."/>
            <person name="Mocali S."/>
            <person name="Galardini M."/>
            <person name="Nibbering P.H."/>
            <person name="Earl A.M."/>
            <person name="Ward D.V."/>
            <person name="Paterson D.L."/>
            <person name="Seifert H."/>
            <person name="Dijkshoorn L."/>
        </authorList>
    </citation>
    <scope>NUCLEOTIDE SEQUENCE [LARGE SCALE GENOMIC DNA]</scope>
    <source>
        <strain evidence="2">ATCC 19606 / DSM 30007 / JCM 6841 / CCUG 19606 / CIP 70.34 / NBRC 109757 / NCIMB 12457 / NCTC 12156 / 81</strain>
    </source>
</reference>
<dbReference type="BioCyc" id="ABAU575584-HMP:GM69-3811-MONOMER"/>
<sequence length="32" mass="4038">MPLRTERKRSSIEFERSENIGQFFIHWAFNYF</sequence>
<proteinExistence type="predicted"/>
<accession>D0CG68</accession>